<dbReference type="Proteomes" id="UP001596066">
    <property type="component" value="Unassembled WGS sequence"/>
</dbReference>
<dbReference type="Pfam" id="PF04326">
    <property type="entry name" value="SLFN_AlbA_2"/>
    <property type="match status" value="1"/>
</dbReference>
<keyword evidence="3" id="KW-1185">Reference proteome</keyword>
<name>A0ABW0VJR3_9ACTN</name>
<reference evidence="3" key="1">
    <citation type="journal article" date="2019" name="Int. J. Syst. Evol. Microbiol.">
        <title>The Global Catalogue of Microorganisms (GCM) 10K type strain sequencing project: providing services to taxonomists for standard genome sequencing and annotation.</title>
        <authorList>
            <consortium name="The Broad Institute Genomics Platform"/>
            <consortium name="The Broad Institute Genome Sequencing Center for Infectious Disease"/>
            <person name="Wu L."/>
            <person name="Ma J."/>
        </authorList>
    </citation>
    <scope>NUCLEOTIDE SEQUENCE [LARGE SCALE GENOMIC DNA]</scope>
    <source>
        <strain evidence="3">CGMCC 4.1622</strain>
    </source>
</reference>
<evidence type="ECO:0000313" key="2">
    <source>
        <dbReference type="EMBL" id="MFC5644994.1"/>
    </source>
</evidence>
<evidence type="ECO:0000313" key="3">
    <source>
        <dbReference type="Proteomes" id="UP001596066"/>
    </source>
</evidence>
<dbReference type="GO" id="GO:0005524">
    <property type="term" value="F:ATP binding"/>
    <property type="evidence" value="ECO:0007669"/>
    <property type="project" value="UniProtKB-KW"/>
</dbReference>
<proteinExistence type="predicted"/>
<evidence type="ECO:0000259" key="1">
    <source>
        <dbReference type="Pfam" id="PF04326"/>
    </source>
</evidence>
<accession>A0ABW0VJR3</accession>
<sequence length="420" mass="44865">MTYTTLHRALGVPAGPVTEQMLHDAVAARVGEAEDLDWKEAVDDGKDSAKEFGKDVAAMANTAGGVIVYGVREDGAGHAAELVGLTNPHPLVQSLRGKAGMVRPFVPALRIHAVPLNPPGHAGDHAIVVEIPRSPDAPHLVPQSKESWGLPRRRGSDTDWLGESDLETAYADRFARRRAADDHLADLAGQLSDRLTQTTRTVWVTVAAACSVPSAADTADAVDPNQEEPSLVQALDLLPNDNQLRDAFDRATVRPRTGLRRAVVSSDNPYNGTSTDCHLELLHDGSFAAAMELGEATYDHLPGTQRSARQGFLEVCIRDLVTVAAVHASRRGADGMLQVQVGIVPTAPTEVGPVGLIHRHPIKGSPELVPNSITLSRVVPATAEAPLADAVSSDTRRQQLTRELALDMVQQFAVPTLRSL</sequence>
<organism evidence="2 3">
    <name type="scientific">Kitasatospora cinereorecta</name>
    <dbReference type="NCBI Taxonomy" id="285560"/>
    <lineage>
        <taxon>Bacteria</taxon>
        <taxon>Bacillati</taxon>
        <taxon>Actinomycetota</taxon>
        <taxon>Actinomycetes</taxon>
        <taxon>Kitasatosporales</taxon>
        <taxon>Streptomycetaceae</taxon>
        <taxon>Kitasatospora</taxon>
    </lineage>
</organism>
<feature type="domain" description="Schlafen AlbA-2" evidence="1">
    <location>
        <begin position="32"/>
        <end position="144"/>
    </location>
</feature>
<dbReference type="EMBL" id="JBHSOC010000059">
    <property type="protein sequence ID" value="MFC5644994.1"/>
    <property type="molecule type" value="Genomic_DNA"/>
</dbReference>
<keyword evidence="2" id="KW-0547">Nucleotide-binding</keyword>
<dbReference type="InterPro" id="IPR038461">
    <property type="entry name" value="Schlafen_AlbA_2_dom_sf"/>
</dbReference>
<dbReference type="RefSeq" id="WP_346148213.1">
    <property type="nucleotide sequence ID" value="NZ_BAAAUA010000045.1"/>
</dbReference>
<comment type="caution">
    <text evidence="2">The sequence shown here is derived from an EMBL/GenBank/DDBJ whole genome shotgun (WGS) entry which is preliminary data.</text>
</comment>
<keyword evidence="2" id="KW-0067">ATP-binding</keyword>
<protein>
    <submittedName>
        <fullName evidence="2">ATP-binding protein</fullName>
    </submittedName>
</protein>
<dbReference type="InterPro" id="IPR007421">
    <property type="entry name" value="Schlafen_AlbA_2_dom"/>
</dbReference>
<gene>
    <name evidence="2" type="ORF">ACFPZF_27005</name>
</gene>
<dbReference type="Gene3D" id="3.30.950.30">
    <property type="entry name" value="Schlafen, AAA domain"/>
    <property type="match status" value="1"/>
</dbReference>